<gene>
    <name evidence="3" type="ORF">MJO58_12705</name>
</gene>
<accession>A0ABY3V536</accession>
<dbReference type="Proteomes" id="UP001055171">
    <property type="component" value="Chromosome"/>
</dbReference>
<feature type="compositionally biased region" description="Basic and acidic residues" evidence="2">
    <location>
        <begin position="218"/>
        <end position="227"/>
    </location>
</feature>
<evidence type="ECO:0000313" key="3">
    <source>
        <dbReference type="EMBL" id="ULP44689.1"/>
    </source>
</evidence>
<evidence type="ECO:0000256" key="2">
    <source>
        <dbReference type="SAM" id="MobiDB-lite"/>
    </source>
</evidence>
<evidence type="ECO:0000256" key="1">
    <source>
        <dbReference type="SAM" id="Coils"/>
    </source>
</evidence>
<reference evidence="3" key="1">
    <citation type="submission" date="2022-08" db="EMBL/GenBank/DDBJ databases">
        <title>Complete genome sequence of 14 non-tuberculosis mycobacteria type-strains.</title>
        <authorList>
            <person name="Igarashi Y."/>
            <person name="Osugi A."/>
            <person name="Mitarai S."/>
        </authorList>
    </citation>
    <scope>NUCLEOTIDE SEQUENCE</scope>
    <source>
        <strain evidence="3">ATCC 51985</strain>
    </source>
</reference>
<proteinExistence type="predicted"/>
<dbReference type="EMBL" id="CP092423">
    <property type="protein sequence ID" value="ULP44689.1"/>
    <property type="molecule type" value="Genomic_DNA"/>
</dbReference>
<feature type="region of interest" description="Disordered" evidence="2">
    <location>
        <begin position="205"/>
        <end position="227"/>
    </location>
</feature>
<name>A0ABY3V536_MYCLN</name>
<organism evidence="3 4">
    <name type="scientific">Mycobacterium lentiflavum</name>
    <dbReference type="NCBI Taxonomy" id="141349"/>
    <lineage>
        <taxon>Bacteria</taxon>
        <taxon>Bacillati</taxon>
        <taxon>Actinomycetota</taxon>
        <taxon>Actinomycetes</taxon>
        <taxon>Mycobacteriales</taxon>
        <taxon>Mycobacteriaceae</taxon>
        <taxon>Mycobacterium</taxon>
        <taxon>Mycobacterium simiae complex</taxon>
    </lineage>
</organism>
<dbReference type="RefSeq" id="WP_239723019.1">
    <property type="nucleotide sequence ID" value="NZ_CP092423.2"/>
</dbReference>
<protein>
    <submittedName>
        <fullName evidence="3">M protein</fullName>
    </submittedName>
</protein>
<keyword evidence="1" id="KW-0175">Coiled coil</keyword>
<evidence type="ECO:0000313" key="4">
    <source>
        <dbReference type="Proteomes" id="UP001055171"/>
    </source>
</evidence>
<keyword evidence="4" id="KW-1185">Reference proteome</keyword>
<feature type="coiled-coil region" evidence="1">
    <location>
        <begin position="105"/>
        <end position="165"/>
    </location>
</feature>
<sequence>MKRLSWHLEKEDSQLSDLRALARQGDSRIDTLRDQLGRSHAELESVSARFTEVAAAIPDDIGFLGDRLAAILNAASLEAEEIKGEARRFAETVRVNAEEGAAEILADAQRQYQSATTMRDEVEAECEQARADIALLREQAAADAAEILVEAKDQAEAALIRVQRQVDAQVAAAKAKLDELNGVRAKVIAQLKDFYDTFNTLDRPWGEDDPVRTISPSSDRRSAYGAHSARDVDGAHELLGDVG</sequence>